<evidence type="ECO:0000256" key="16">
    <source>
        <dbReference type="ARBA" id="ARBA00030592"/>
    </source>
</evidence>
<comment type="pathway">
    <text evidence="3">Cofactor biosynthesis; tetrahydrofolate biosynthesis; 7,8-dihydrofolate from 2-amino-4-hydroxy-6-hydroxymethyl-7,8-dihydropteridine diphosphate and 4-aminobenzoate: step 2/2.</text>
</comment>
<evidence type="ECO:0000256" key="12">
    <source>
        <dbReference type="ARBA" id="ARBA00022840"/>
    </source>
</evidence>
<dbReference type="PANTHER" id="PTHR11136:SF0">
    <property type="entry name" value="DIHYDROFOLATE SYNTHETASE-RELATED"/>
    <property type="match status" value="1"/>
</dbReference>
<dbReference type="AlphaFoldDB" id="A0A518DH50"/>
<dbReference type="Proteomes" id="UP000317429">
    <property type="component" value="Chromosome"/>
</dbReference>
<keyword evidence="25" id="KW-1185">Reference proteome</keyword>
<evidence type="ECO:0000256" key="20">
    <source>
        <dbReference type="ARBA" id="ARBA00049035"/>
    </source>
</evidence>
<reference evidence="24 25" key="1">
    <citation type="submission" date="2019-02" db="EMBL/GenBank/DDBJ databases">
        <title>Deep-cultivation of Planctomycetes and their phenomic and genomic characterization uncovers novel biology.</title>
        <authorList>
            <person name="Wiegand S."/>
            <person name="Jogler M."/>
            <person name="Boedeker C."/>
            <person name="Pinto D."/>
            <person name="Vollmers J."/>
            <person name="Rivas-Marin E."/>
            <person name="Kohn T."/>
            <person name="Peeters S.H."/>
            <person name="Heuer A."/>
            <person name="Rast P."/>
            <person name="Oberbeckmann S."/>
            <person name="Bunk B."/>
            <person name="Jeske O."/>
            <person name="Meyerdierks A."/>
            <person name="Storesund J.E."/>
            <person name="Kallscheuer N."/>
            <person name="Luecker S."/>
            <person name="Lage O.M."/>
            <person name="Pohl T."/>
            <person name="Merkel B.J."/>
            <person name="Hornburger P."/>
            <person name="Mueller R.-W."/>
            <person name="Bruemmer F."/>
            <person name="Labrenz M."/>
            <person name="Spormann A.M."/>
            <person name="Op den Camp H."/>
            <person name="Overmann J."/>
            <person name="Amann R."/>
            <person name="Jetten M.S.M."/>
            <person name="Mascher T."/>
            <person name="Medema M.H."/>
            <person name="Devos D.P."/>
            <person name="Kaster A.-K."/>
            <person name="Ovreas L."/>
            <person name="Rohde M."/>
            <person name="Galperin M.Y."/>
            <person name="Jogler C."/>
        </authorList>
    </citation>
    <scope>NUCLEOTIDE SEQUENCE [LARGE SCALE GENOMIC DNA]</scope>
    <source>
        <strain evidence="24 25">Pla175</strain>
    </source>
</reference>
<dbReference type="SUPFAM" id="SSF53623">
    <property type="entry name" value="MurD-like peptide ligases, catalytic domain"/>
    <property type="match status" value="1"/>
</dbReference>
<evidence type="ECO:0000256" key="6">
    <source>
        <dbReference type="ARBA" id="ARBA00013023"/>
    </source>
</evidence>
<proteinExistence type="inferred from homology"/>
<dbReference type="Gene3D" id="3.90.190.20">
    <property type="entry name" value="Mur ligase, C-terminal domain"/>
    <property type="match status" value="1"/>
</dbReference>
<evidence type="ECO:0000256" key="18">
    <source>
        <dbReference type="ARBA" id="ARBA00047493"/>
    </source>
</evidence>
<keyword evidence="9 24" id="KW-0436">Ligase</keyword>
<dbReference type="GO" id="GO:0046872">
    <property type="term" value="F:metal ion binding"/>
    <property type="evidence" value="ECO:0007669"/>
    <property type="project" value="UniProtKB-KW"/>
</dbReference>
<evidence type="ECO:0000259" key="23">
    <source>
        <dbReference type="Pfam" id="PF08245"/>
    </source>
</evidence>
<comment type="cofactor">
    <cofactor evidence="1">
        <name>Mg(2+)</name>
        <dbReference type="ChEBI" id="CHEBI:18420"/>
    </cofactor>
</comment>
<feature type="domain" description="Mur ligase central" evidence="23">
    <location>
        <begin position="58"/>
        <end position="291"/>
    </location>
</feature>
<name>A0A518DH50_9BACT</name>
<dbReference type="InterPro" id="IPR004101">
    <property type="entry name" value="Mur_ligase_C"/>
</dbReference>
<dbReference type="SUPFAM" id="SSF53244">
    <property type="entry name" value="MurD-like peptide ligases, peptide-binding domain"/>
    <property type="match status" value="1"/>
</dbReference>
<comment type="catalytic activity">
    <reaction evidence="19">
        <text>10-formyltetrahydrofolyl-(gamma-L-Glu)(n) + L-glutamate + ATP = 10-formyltetrahydrofolyl-(gamma-L-Glu)(n+1) + ADP + phosphate + H(+)</text>
        <dbReference type="Rhea" id="RHEA:51904"/>
        <dbReference type="Rhea" id="RHEA-COMP:13088"/>
        <dbReference type="Rhea" id="RHEA-COMP:14300"/>
        <dbReference type="ChEBI" id="CHEBI:15378"/>
        <dbReference type="ChEBI" id="CHEBI:29985"/>
        <dbReference type="ChEBI" id="CHEBI:30616"/>
        <dbReference type="ChEBI" id="CHEBI:43474"/>
        <dbReference type="ChEBI" id="CHEBI:134413"/>
        <dbReference type="ChEBI" id="CHEBI:456216"/>
        <dbReference type="EC" id="6.3.2.17"/>
    </reaction>
</comment>
<keyword evidence="11" id="KW-0547">Nucleotide-binding</keyword>
<keyword evidence="14" id="KW-0289">Folate biosynthesis</keyword>
<evidence type="ECO:0000256" key="19">
    <source>
        <dbReference type="ARBA" id="ARBA00047808"/>
    </source>
</evidence>
<gene>
    <name evidence="24" type="ORF">Pla175_42120</name>
</gene>
<evidence type="ECO:0000256" key="9">
    <source>
        <dbReference type="ARBA" id="ARBA00022598"/>
    </source>
</evidence>
<keyword evidence="10" id="KW-0479">Metal-binding</keyword>
<dbReference type="GO" id="GO:0046656">
    <property type="term" value="P:folic acid biosynthetic process"/>
    <property type="evidence" value="ECO:0007669"/>
    <property type="project" value="UniProtKB-KW"/>
</dbReference>
<evidence type="ECO:0000259" key="22">
    <source>
        <dbReference type="Pfam" id="PF02875"/>
    </source>
</evidence>
<evidence type="ECO:0000256" key="8">
    <source>
        <dbReference type="ARBA" id="ARBA00019357"/>
    </source>
</evidence>
<comment type="catalytic activity">
    <reaction evidence="18">
        <text>(6S)-5,6,7,8-tetrahydrofolyl-(gamma-L-Glu)(n) + L-glutamate + ATP = (6S)-5,6,7,8-tetrahydrofolyl-(gamma-L-Glu)(n+1) + ADP + phosphate + H(+)</text>
        <dbReference type="Rhea" id="RHEA:10580"/>
        <dbReference type="Rhea" id="RHEA-COMP:14738"/>
        <dbReference type="Rhea" id="RHEA-COMP:14740"/>
        <dbReference type="ChEBI" id="CHEBI:15378"/>
        <dbReference type="ChEBI" id="CHEBI:29985"/>
        <dbReference type="ChEBI" id="CHEBI:30616"/>
        <dbReference type="ChEBI" id="CHEBI:43474"/>
        <dbReference type="ChEBI" id="CHEBI:141005"/>
        <dbReference type="ChEBI" id="CHEBI:456216"/>
        <dbReference type="EC" id="6.3.2.17"/>
    </reaction>
</comment>
<dbReference type="GO" id="GO:0005524">
    <property type="term" value="F:ATP binding"/>
    <property type="evidence" value="ECO:0007669"/>
    <property type="project" value="UniProtKB-KW"/>
</dbReference>
<dbReference type="FunFam" id="3.40.1190.10:FF:000011">
    <property type="entry name" value="Folylpolyglutamate synthase/dihydrofolate synthase"/>
    <property type="match status" value="1"/>
</dbReference>
<evidence type="ECO:0000256" key="5">
    <source>
        <dbReference type="ARBA" id="ARBA00008276"/>
    </source>
</evidence>
<evidence type="ECO:0000313" key="25">
    <source>
        <dbReference type="Proteomes" id="UP000317429"/>
    </source>
</evidence>
<accession>A0A518DH50</accession>
<dbReference type="OrthoDB" id="9809356at2"/>
<dbReference type="GO" id="GO:0008841">
    <property type="term" value="F:dihydrofolate synthase activity"/>
    <property type="evidence" value="ECO:0007669"/>
    <property type="project" value="UniProtKB-EC"/>
</dbReference>
<dbReference type="InterPro" id="IPR036615">
    <property type="entry name" value="Mur_ligase_C_dom_sf"/>
</dbReference>
<evidence type="ECO:0000256" key="11">
    <source>
        <dbReference type="ARBA" id="ARBA00022741"/>
    </source>
</evidence>
<evidence type="ECO:0000256" key="1">
    <source>
        <dbReference type="ARBA" id="ARBA00001946"/>
    </source>
</evidence>
<dbReference type="PANTHER" id="PTHR11136">
    <property type="entry name" value="FOLYLPOLYGLUTAMATE SYNTHASE-RELATED"/>
    <property type="match status" value="1"/>
</dbReference>
<dbReference type="EMBL" id="CP036291">
    <property type="protein sequence ID" value="QDU90799.1"/>
    <property type="molecule type" value="Genomic_DNA"/>
</dbReference>
<comment type="catalytic activity">
    <reaction evidence="20">
        <text>(6R)-5,10-methylenetetrahydrofolyl-(gamma-L-Glu)(n) + L-glutamate + ATP = (6R)-5,10-methylenetetrahydrofolyl-(gamma-L-Glu)(n+1) + ADP + phosphate + H(+)</text>
        <dbReference type="Rhea" id="RHEA:51912"/>
        <dbReference type="Rhea" id="RHEA-COMP:13257"/>
        <dbReference type="Rhea" id="RHEA-COMP:13258"/>
        <dbReference type="ChEBI" id="CHEBI:15378"/>
        <dbReference type="ChEBI" id="CHEBI:29985"/>
        <dbReference type="ChEBI" id="CHEBI:30616"/>
        <dbReference type="ChEBI" id="CHEBI:43474"/>
        <dbReference type="ChEBI" id="CHEBI:136572"/>
        <dbReference type="ChEBI" id="CHEBI:456216"/>
        <dbReference type="EC" id="6.3.2.17"/>
    </reaction>
</comment>
<dbReference type="NCBIfam" id="TIGR01499">
    <property type="entry name" value="folC"/>
    <property type="match status" value="1"/>
</dbReference>
<dbReference type="InterPro" id="IPR018109">
    <property type="entry name" value="Folylpolyglutamate_synth_CS"/>
</dbReference>
<dbReference type="EC" id="6.3.2.12" evidence="6"/>
<comment type="similarity">
    <text evidence="5">Belongs to the folylpolyglutamate synthase family.</text>
</comment>
<dbReference type="RefSeq" id="WP_145290016.1">
    <property type="nucleotide sequence ID" value="NZ_CP036291.1"/>
</dbReference>
<evidence type="ECO:0000256" key="14">
    <source>
        <dbReference type="ARBA" id="ARBA00022909"/>
    </source>
</evidence>
<organism evidence="24 25">
    <name type="scientific">Pirellulimonas nuda</name>
    <dbReference type="NCBI Taxonomy" id="2528009"/>
    <lineage>
        <taxon>Bacteria</taxon>
        <taxon>Pseudomonadati</taxon>
        <taxon>Planctomycetota</taxon>
        <taxon>Planctomycetia</taxon>
        <taxon>Pirellulales</taxon>
        <taxon>Lacipirellulaceae</taxon>
        <taxon>Pirellulimonas</taxon>
    </lineage>
</organism>
<feature type="domain" description="Mur ligase C-terminal" evidence="22">
    <location>
        <begin position="319"/>
        <end position="439"/>
    </location>
</feature>
<dbReference type="InterPro" id="IPR013221">
    <property type="entry name" value="Mur_ligase_cen"/>
</dbReference>
<dbReference type="InterPro" id="IPR001645">
    <property type="entry name" value="Folylpolyglutamate_synth"/>
</dbReference>
<evidence type="ECO:0000256" key="15">
    <source>
        <dbReference type="ARBA" id="ARBA00030048"/>
    </source>
</evidence>
<evidence type="ECO:0000256" key="3">
    <source>
        <dbReference type="ARBA" id="ARBA00004799"/>
    </source>
</evidence>
<evidence type="ECO:0000256" key="10">
    <source>
        <dbReference type="ARBA" id="ARBA00022723"/>
    </source>
</evidence>
<dbReference type="Gene3D" id="3.40.1190.10">
    <property type="entry name" value="Mur-like, catalytic domain"/>
    <property type="match status" value="1"/>
</dbReference>
<dbReference type="PROSITE" id="PS01011">
    <property type="entry name" value="FOLYLPOLYGLU_SYNT_1"/>
    <property type="match status" value="1"/>
</dbReference>
<comment type="catalytic activity">
    <reaction evidence="21">
        <text>7,8-dihydropteroate + L-glutamate + ATP = 7,8-dihydrofolate + ADP + phosphate + H(+)</text>
        <dbReference type="Rhea" id="RHEA:23584"/>
        <dbReference type="ChEBI" id="CHEBI:15378"/>
        <dbReference type="ChEBI" id="CHEBI:17839"/>
        <dbReference type="ChEBI" id="CHEBI:29985"/>
        <dbReference type="ChEBI" id="CHEBI:30616"/>
        <dbReference type="ChEBI" id="CHEBI:43474"/>
        <dbReference type="ChEBI" id="CHEBI:57451"/>
        <dbReference type="ChEBI" id="CHEBI:456216"/>
        <dbReference type="EC" id="6.3.2.12"/>
    </reaction>
</comment>
<keyword evidence="12" id="KW-0067">ATP-binding</keyword>
<dbReference type="InterPro" id="IPR036565">
    <property type="entry name" value="Mur-like_cat_sf"/>
</dbReference>
<evidence type="ECO:0000256" key="4">
    <source>
        <dbReference type="ARBA" id="ARBA00005150"/>
    </source>
</evidence>
<sequence>MLPTDPRRQAAIDWLYGRINYEGGLVLPHSPQALRLDRVRQLLIRLGSPDAGRRVVHVAGTKGKGSTSKMMASILTAAGYRTALYTSPHLERIEERFEIDGLPCSGEELVGLVERLRPLVAEMDRRTDVRGPTFFDIATAMAFLLFADRQCDVIVLEVGLGGRLDSTNVCWPAVSVITSISLDHTKQLGDTVEQIAAEKAGIIKPGVPVVSGVTEPGPRGVIARIALQHGCRLLQRGEDFGAVYAPPGAGAPLGTAQYWSHAAGTPVGRPPLPLALAGRRQAENAAVALAVIDELTRQGLLVSEDSIQQGLAAAKLPVRFELFGTRPTAVIDCAHNEASALALAQTLADYFPRACRDAAAETAVRGPSELTIALAISRDKDAAAIVRALAPVAGSFVATRFLENPRSMTPEQVADVVAREAPGASVRLAADPLEAWTTLMGPPRDDDQAGCNVVCFTGSLFFAAEVRRLATRRTASVQASPTGA</sequence>
<evidence type="ECO:0000256" key="13">
    <source>
        <dbReference type="ARBA" id="ARBA00022842"/>
    </source>
</evidence>
<evidence type="ECO:0000256" key="2">
    <source>
        <dbReference type="ARBA" id="ARBA00002714"/>
    </source>
</evidence>
<evidence type="ECO:0000256" key="21">
    <source>
        <dbReference type="ARBA" id="ARBA00049161"/>
    </source>
</evidence>
<keyword evidence="13" id="KW-0460">Magnesium</keyword>
<evidence type="ECO:0000256" key="7">
    <source>
        <dbReference type="ARBA" id="ARBA00013025"/>
    </source>
</evidence>
<comment type="pathway">
    <text evidence="4">Cofactor biosynthesis; tetrahydrofolylpolyglutamate biosynthesis.</text>
</comment>
<protein>
    <recommendedName>
        <fullName evidence="8">Dihydrofolate synthase/folylpolyglutamate synthase</fullName>
        <ecNumber evidence="6">6.3.2.12</ecNumber>
        <ecNumber evidence="7">6.3.2.17</ecNumber>
    </recommendedName>
    <alternativeName>
        <fullName evidence="17">Folylpoly-gamma-glutamate synthetase-dihydrofolate synthetase</fullName>
    </alternativeName>
    <alternativeName>
        <fullName evidence="15">Folylpolyglutamate synthetase</fullName>
    </alternativeName>
    <alternativeName>
        <fullName evidence="16">Tetrahydrofolylpolyglutamate synthase</fullName>
    </alternativeName>
</protein>
<dbReference type="KEGG" id="pnd:Pla175_42120"/>
<dbReference type="Pfam" id="PF08245">
    <property type="entry name" value="Mur_ligase_M"/>
    <property type="match status" value="1"/>
</dbReference>
<comment type="function">
    <text evidence="2">Functions in two distinct reactions of the de novo folate biosynthetic pathway. Catalyzes the addition of a glutamate residue to dihydropteroate (7,8-dihydropteroate or H2Pte) to form dihydrofolate (7,8-dihydrofolate monoglutamate or H2Pte-Glu). Also catalyzes successive additions of L-glutamate to tetrahydrofolate or 10-formyltetrahydrofolate or 5,10-methylenetetrahydrofolate, leading to folylpolyglutamate derivatives.</text>
</comment>
<dbReference type="GO" id="GO:0005737">
    <property type="term" value="C:cytoplasm"/>
    <property type="evidence" value="ECO:0007669"/>
    <property type="project" value="TreeGrafter"/>
</dbReference>
<dbReference type="GO" id="GO:0004326">
    <property type="term" value="F:tetrahydrofolylpolyglutamate synthase activity"/>
    <property type="evidence" value="ECO:0007669"/>
    <property type="project" value="UniProtKB-EC"/>
</dbReference>
<evidence type="ECO:0000313" key="24">
    <source>
        <dbReference type="EMBL" id="QDU90799.1"/>
    </source>
</evidence>
<dbReference type="Pfam" id="PF02875">
    <property type="entry name" value="Mur_ligase_C"/>
    <property type="match status" value="1"/>
</dbReference>
<evidence type="ECO:0000256" key="17">
    <source>
        <dbReference type="ARBA" id="ARBA00032510"/>
    </source>
</evidence>
<dbReference type="EC" id="6.3.2.17" evidence="7"/>